<protein>
    <submittedName>
        <fullName evidence="11">Choline dehydrogenase</fullName>
    </submittedName>
</protein>
<dbReference type="EMBL" id="ML996129">
    <property type="protein sequence ID" value="KAF2736019.1"/>
    <property type="molecule type" value="Genomic_DNA"/>
</dbReference>
<keyword evidence="3 8" id="KW-0285">Flavoprotein</keyword>
<dbReference type="PROSITE" id="PS00624">
    <property type="entry name" value="GMC_OXRED_2"/>
    <property type="match status" value="1"/>
</dbReference>
<dbReference type="PANTHER" id="PTHR11552">
    <property type="entry name" value="GLUCOSE-METHANOL-CHOLINE GMC OXIDOREDUCTASE"/>
    <property type="match status" value="1"/>
</dbReference>
<dbReference type="Pfam" id="PF00732">
    <property type="entry name" value="GMC_oxred_N"/>
    <property type="match status" value="1"/>
</dbReference>
<evidence type="ECO:0000259" key="10">
    <source>
        <dbReference type="PROSITE" id="PS00624"/>
    </source>
</evidence>
<dbReference type="Gene3D" id="3.30.560.10">
    <property type="entry name" value="Glucose Oxidase, domain 3"/>
    <property type="match status" value="1"/>
</dbReference>
<evidence type="ECO:0000256" key="2">
    <source>
        <dbReference type="ARBA" id="ARBA00010790"/>
    </source>
</evidence>
<feature type="domain" description="Glucose-methanol-choline oxidoreductase N-terminal" evidence="10">
    <location>
        <begin position="281"/>
        <end position="295"/>
    </location>
</feature>
<dbReference type="SUPFAM" id="SSF51905">
    <property type="entry name" value="FAD/NAD(P)-binding domain"/>
    <property type="match status" value="1"/>
</dbReference>
<evidence type="ECO:0000256" key="4">
    <source>
        <dbReference type="ARBA" id="ARBA00022827"/>
    </source>
</evidence>
<keyword evidence="12" id="KW-1185">Reference proteome</keyword>
<feature type="binding site" evidence="7">
    <location>
        <begin position="582"/>
        <end position="583"/>
    </location>
    <ligand>
        <name>FAD</name>
        <dbReference type="ChEBI" id="CHEBI:57692"/>
    </ligand>
</feature>
<dbReference type="InterPro" id="IPR036188">
    <property type="entry name" value="FAD/NAD-bd_sf"/>
</dbReference>
<evidence type="ECO:0000256" key="5">
    <source>
        <dbReference type="ARBA" id="ARBA00023002"/>
    </source>
</evidence>
<evidence type="ECO:0000313" key="11">
    <source>
        <dbReference type="EMBL" id="KAF2736019.1"/>
    </source>
</evidence>
<dbReference type="InterPro" id="IPR012132">
    <property type="entry name" value="GMC_OxRdtase"/>
</dbReference>
<evidence type="ECO:0000256" key="8">
    <source>
        <dbReference type="RuleBase" id="RU003968"/>
    </source>
</evidence>
<dbReference type="PIRSF" id="PIRSF000137">
    <property type="entry name" value="Alcohol_oxidase"/>
    <property type="match status" value="1"/>
</dbReference>
<feature type="binding site" evidence="7">
    <location>
        <begin position="535"/>
        <end position="536"/>
    </location>
    <ligand>
        <name>FAD</name>
        <dbReference type="ChEBI" id="CHEBI:57692"/>
    </ligand>
</feature>
<comment type="cofactor">
    <cofactor evidence="1 7">
        <name>FAD</name>
        <dbReference type="ChEBI" id="CHEBI:57692"/>
    </cofactor>
</comment>
<keyword evidence="4 7" id="KW-0274">FAD</keyword>
<comment type="caution">
    <text evidence="11">The sequence shown here is derived from an EMBL/GenBank/DDBJ whole genome shotgun (WGS) entry which is preliminary data.</text>
</comment>
<evidence type="ECO:0000259" key="9">
    <source>
        <dbReference type="PROSITE" id="PS00623"/>
    </source>
</evidence>
<gene>
    <name evidence="11" type="ORF">EJ04DRAFT_511307</name>
</gene>
<dbReference type="SUPFAM" id="SSF54373">
    <property type="entry name" value="FAD-linked reductases, C-terminal domain"/>
    <property type="match status" value="1"/>
</dbReference>
<dbReference type="Proteomes" id="UP000799444">
    <property type="component" value="Unassembled WGS sequence"/>
</dbReference>
<evidence type="ECO:0000256" key="3">
    <source>
        <dbReference type="ARBA" id="ARBA00022630"/>
    </source>
</evidence>
<evidence type="ECO:0000313" key="12">
    <source>
        <dbReference type="Proteomes" id="UP000799444"/>
    </source>
</evidence>
<dbReference type="PANTHER" id="PTHR11552:SF201">
    <property type="entry name" value="GLUCOSE-METHANOL-CHOLINE OXIDOREDUCTASE N-TERMINAL DOMAIN-CONTAINING PROTEIN"/>
    <property type="match status" value="1"/>
</dbReference>
<feature type="domain" description="Glucose-methanol-choline oxidoreductase N-terminal" evidence="9">
    <location>
        <begin position="91"/>
        <end position="114"/>
    </location>
</feature>
<sequence length="610" mass="66535">MPFADPQTFAAIAFDYLVIGGGTAGLVIASRLSALPAITVGVVEAGPASYHDPLVTVPGRFGEALGGALDWSFETVPQPALHGRRLQWPRGRLLGGTSALNFMTWTRGNKQDYDAWEELGNAGWGWDSMLPFFKKTESLHQSSVTHQQTHQSYVTETDHGKDGPVATVHSKEYSVPHQHWHATLNSLGLATNTRHFGGSNIGAFTTLTSVDPASRSRVSSATAYCLPNIARENLHVLVNATVDKIELERHGNDWQAIGVTFSSGVQRFTAKADCEVVVCAGSVQSPQVLELSGIGNADILHKAGVSVKVHNRNVGENLQEHMMTAMIFELDPTLSGPDELRADPHLAKAAQQAYDTSRTGIYAMLPCALSYAPLAQVVSRDNLEQILSKLPPAAKSRDEVLRKQFDQKTRGQIEYLFDVGNWSPYYKSSAGKVYGTMLMMLQLPLSRGSIHIPTDTGREPTIYDKPVINPRYFEGHGGEADFEIMSECQKFADKICKTAPLSSVIRKRVYPPESTALSGGEEFRPWVRESCITDWHPIGTCAMGGHEGIESGVVDDRLRVYGVKGLRVADASVMPLHICSHPQATVYAIGEKAASMILEDREAGLGETRK</sequence>
<dbReference type="GO" id="GO:0050660">
    <property type="term" value="F:flavin adenine dinucleotide binding"/>
    <property type="evidence" value="ECO:0007669"/>
    <property type="project" value="InterPro"/>
</dbReference>
<dbReference type="Pfam" id="PF05199">
    <property type="entry name" value="GMC_oxred_C"/>
    <property type="match status" value="1"/>
</dbReference>
<accession>A0A9P4V2W7</accession>
<name>A0A9P4V2W7_9PLEO</name>
<evidence type="ECO:0000256" key="7">
    <source>
        <dbReference type="PIRSR" id="PIRSR000137-2"/>
    </source>
</evidence>
<dbReference type="GO" id="GO:0016614">
    <property type="term" value="F:oxidoreductase activity, acting on CH-OH group of donors"/>
    <property type="evidence" value="ECO:0007669"/>
    <property type="project" value="InterPro"/>
</dbReference>
<dbReference type="PROSITE" id="PS00623">
    <property type="entry name" value="GMC_OXRED_1"/>
    <property type="match status" value="1"/>
</dbReference>
<feature type="binding site" evidence="7">
    <location>
        <position position="97"/>
    </location>
    <ligand>
        <name>FAD</name>
        <dbReference type="ChEBI" id="CHEBI:57692"/>
    </ligand>
</feature>
<dbReference type="AlphaFoldDB" id="A0A9P4V2W7"/>
<feature type="active site" description="Proton donor" evidence="6">
    <location>
        <position position="536"/>
    </location>
</feature>
<dbReference type="InterPro" id="IPR000172">
    <property type="entry name" value="GMC_OxRdtase_N"/>
</dbReference>
<comment type="similarity">
    <text evidence="2 8">Belongs to the GMC oxidoreductase family.</text>
</comment>
<evidence type="ECO:0000256" key="6">
    <source>
        <dbReference type="PIRSR" id="PIRSR000137-1"/>
    </source>
</evidence>
<dbReference type="OrthoDB" id="269227at2759"/>
<proteinExistence type="inferred from homology"/>
<feature type="binding site" evidence="7">
    <location>
        <position position="242"/>
    </location>
    <ligand>
        <name>FAD</name>
        <dbReference type="ChEBI" id="CHEBI:57692"/>
    </ligand>
</feature>
<dbReference type="InterPro" id="IPR007867">
    <property type="entry name" value="GMC_OxRtase_C"/>
</dbReference>
<feature type="active site" description="Proton acceptor" evidence="6">
    <location>
        <position position="581"/>
    </location>
</feature>
<dbReference type="Gene3D" id="3.50.50.60">
    <property type="entry name" value="FAD/NAD(P)-binding domain"/>
    <property type="match status" value="1"/>
</dbReference>
<reference evidence="11" key="1">
    <citation type="journal article" date="2020" name="Stud. Mycol.">
        <title>101 Dothideomycetes genomes: a test case for predicting lifestyles and emergence of pathogens.</title>
        <authorList>
            <person name="Haridas S."/>
            <person name="Albert R."/>
            <person name="Binder M."/>
            <person name="Bloem J."/>
            <person name="Labutti K."/>
            <person name="Salamov A."/>
            <person name="Andreopoulos B."/>
            <person name="Baker S."/>
            <person name="Barry K."/>
            <person name="Bills G."/>
            <person name="Bluhm B."/>
            <person name="Cannon C."/>
            <person name="Castanera R."/>
            <person name="Culley D."/>
            <person name="Daum C."/>
            <person name="Ezra D."/>
            <person name="Gonzalez J."/>
            <person name="Henrissat B."/>
            <person name="Kuo A."/>
            <person name="Liang C."/>
            <person name="Lipzen A."/>
            <person name="Lutzoni F."/>
            <person name="Magnuson J."/>
            <person name="Mondo S."/>
            <person name="Nolan M."/>
            <person name="Ohm R."/>
            <person name="Pangilinan J."/>
            <person name="Park H.-J."/>
            <person name="Ramirez L."/>
            <person name="Alfaro M."/>
            <person name="Sun H."/>
            <person name="Tritt A."/>
            <person name="Yoshinaga Y."/>
            <person name="Zwiers L.-H."/>
            <person name="Turgeon B."/>
            <person name="Goodwin S."/>
            <person name="Spatafora J."/>
            <person name="Crous P."/>
            <person name="Grigoriev I."/>
        </authorList>
    </citation>
    <scope>NUCLEOTIDE SEQUENCE</scope>
    <source>
        <strain evidence="11">CBS 125425</strain>
    </source>
</reference>
<organism evidence="11 12">
    <name type="scientific">Polyplosphaeria fusca</name>
    <dbReference type="NCBI Taxonomy" id="682080"/>
    <lineage>
        <taxon>Eukaryota</taxon>
        <taxon>Fungi</taxon>
        <taxon>Dikarya</taxon>
        <taxon>Ascomycota</taxon>
        <taxon>Pezizomycotina</taxon>
        <taxon>Dothideomycetes</taxon>
        <taxon>Pleosporomycetidae</taxon>
        <taxon>Pleosporales</taxon>
        <taxon>Tetraplosphaeriaceae</taxon>
        <taxon>Polyplosphaeria</taxon>
    </lineage>
</organism>
<keyword evidence="5" id="KW-0560">Oxidoreductase</keyword>
<evidence type="ECO:0000256" key="1">
    <source>
        <dbReference type="ARBA" id="ARBA00001974"/>
    </source>
</evidence>